<dbReference type="GO" id="GO:0004497">
    <property type="term" value="F:monooxygenase activity"/>
    <property type="evidence" value="ECO:0007669"/>
    <property type="project" value="UniProtKB-KW"/>
</dbReference>
<dbReference type="PRINTS" id="PR00463">
    <property type="entry name" value="EP450I"/>
</dbReference>
<feature type="non-terminal residue" evidence="7">
    <location>
        <position position="1"/>
    </location>
</feature>
<comment type="caution">
    <text evidence="7">The sequence shown here is derived from an EMBL/GenBank/DDBJ whole genome shotgun (WGS) entry which is preliminary data.</text>
</comment>
<dbReference type="GO" id="GO:0005506">
    <property type="term" value="F:iron ion binding"/>
    <property type="evidence" value="ECO:0007669"/>
    <property type="project" value="InterPro"/>
</dbReference>
<evidence type="ECO:0000256" key="6">
    <source>
        <dbReference type="PIRSR" id="PIRSR602401-1"/>
    </source>
</evidence>
<keyword evidence="5" id="KW-0503">Monooxygenase</keyword>
<dbReference type="InterPro" id="IPR036396">
    <property type="entry name" value="Cyt_P450_sf"/>
</dbReference>
<evidence type="ECO:0000256" key="5">
    <source>
        <dbReference type="ARBA" id="ARBA00023033"/>
    </source>
</evidence>
<keyword evidence="5" id="KW-0560">Oxidoreductase</keyword>
<keyword evidence="6" id="KW-0479">Metal-binding</keyword>
<keyword evidence="3 6" id="KW-0349">Heme</keyword>
<dbReference type="PRINTS" id="PR00385">
    <property type="entry name" value="P450"/>
</dbReference>
<dbReference type="InterPro" id="IPR050196">
    <property type="entry name" value="Cytochrome_P450_Monoox"/>
</dbReference>
<dbReference type="Proteomes" id="UP001432027">
    <property type="component" value="Unassembled WGS sequence"/>
</dbReference>
<evidence type="ECO:0000256" key="4">
    <source>
        <dbReference type="ARBA" id="ARBA00023004"/>
    </source>
</evidence>
<evidence type="ECO:0000256" key="2">
    <source>
        <dbReference type="ARBA" id="ARBA00010617"/>
    </source>
</evidence>
<dbReference type="InterPro" id="IPR001128">
    <property type="entry name" value="Cyt_P450"/>
</dbReference>
<dbReference type="AlphaFoldDB" id="A0AAV5STK1"/>
<evidence type="ECO:0000313" key="8">
    <source>
        <dbReference type="Proteomes" id="UP001432027"/>
    </source>
</evidence>
<dbReference type="GO" id="GO:0020037">
    <property type="term" value="F:heme binding"/>
    <property type="evidence" value="ECO:0007669"/>
    <property type="project" value="InterPro"/>
</dbReference>
<name>A0AAV5STK1_9BILA</name>
<evidence type="ECO:0000313" key="7">
    <source>
        <dbReference type="EMBL" id="GMS85418.1"/>
    </source>
</evidence>
<dbReference type="SUPFAM" id="SSF48264">
    <property type="entry name" value="Cytochrome P450"/>
    <property type="match status" value="1"/>
</dbReference>
<comment type="cofactor">
    <cofactor evidence="1 6">
        <name>heme</name>
        <dbReference type="ChEBI" id="CHEBI:30413"/>
    </cofactor>
</comment>
<reference evidence="7" key="1">
    <citation type="submission" date="2023-10" db="EMBL/GenBank/DDBJ databases">
        <title>Genome assembly of Pristionchus species.</title>
        <authorList>
            <person name="Yoshida K."/>
            <person name="Sommer R.J."/>
        </authorList>
    </citation>
    <scope>NUCLEOTIDE SEQUENCE</scope>
    <source>
        <strain evidence="7">RS0144</strain>
    </source>
</reference>
<evidence type="ECO:0000256" key="1">
    <source>
        <dbReference type="ARBA" id="ARBA00001971"/>
    </source>
</evidence>
<gene>
    <name evidence="7" type="ORF">PENTCL1PPCAC_7593</name>
</gene>
<keyword evidence="4 6" id="KW-0408">Iron</keyword>
<accession>A0AAV5STK1</accession>
<comment type="similarity">
    <text evidence="2">Belongs to the cytochrome P450 family.</text>
</comment>
<protein>
    <recommendedName>
        <fullName evidence="9">Cytochrome P450</fullName>
    </recommendedName>
</protein>
<organism evidence="7 8">
    <name type="scientific">Pristionchus entomophagus</name>
    <dbReference type="NCBI Taxonomy" id="358040"/>
    <lineage>
        <taxon>Eukaryota</taxon>
        <taxon>Metazoa</taxon>
        <taxon>Ecdysozoa</taxon>
        <taxon>Nematoda</taxon>
        <taxon>Chromadorea</taxon>
        <taxon>Rhabditida</taxon>
        <taxon>Rhabditina</taxon>
        <taxon>Diplogasteromorpha</taxon>
        <taxon>Diplogasteroidea</taxon>
        <taxon>Neodiplogasteridae</taxon>
        <taxon>Pristionchus</taxon>
    </lineage>
</organism>
<evidence type="ECO:0000256" key="3">
    <source>
        <dbReference type="ARBA" id="ARBA00022617"/>
    </source>
</evidence>
<dbReference type="EMBL" id="BTSX01000002">
    <property type="protein sequence ID" value="GMS85418.1"/>
    <property type="molecule type" value="Genomic_DNA"/>
</dbReference>
<evidence type="ECO:0008006" key="9">
    <source>
        <dbReference type="Google" id="ProtNLM"/>
    </source>
</evidence>
<sequence length="258" mass="30273">FSFLTNPGHPYIKAVDSFTHLNGRHNMEPHMWINWVWALFYHREYKAALREMHYLTDKVLKARKKAVEMGEVDLEAPRRPLIDHYLSLYQEGKLTLKEVHYEINAIILGGHDTTSTTLTWIFWSLACLPEFQQKCFEEIDAIFGGDRERNCTPEDIKSMEYTDRFIKETLRMFAPVPLVERELQSDFKMGDAILPRGSEIFINAFVIHHNEEVYPDSWRFDPDRFLPDAVAARHPFDYIPFAAGIRNCLGQKFAMQEI</sequence>
<feature type="binding site" description="axial binding residue" evidence="6">
    <location>
        <position position="248"/>
    </location>
    <ligand>
        <name>heme</name>
        <dbReference type="ChEBI" id="CHEBI:30413"/>
    </ligand>
    <ligandPart>
        <name>Fe</name>
        <dbReference type="ChEBI" id="CHEBI:18248"/>
    </ligandPart>
</feature>
<dbReference type="PANTHER" id="PTHR24291:SF194">
    <property type="entry name" value="CYTOCHROME P450 FAMILY"/>
    <property type="match status" value="1"/>
</dbReference>
<dbReference type="PANTHER" id="PTHR24291">
    <property type="entry name" value="CYTOCHROME P450 FAMILY 4"/>
    <property type="match status" value="1"/>
</dbReference>
<dbReference type="Pfam" id="PF00067">
    <property type="entry name" value="p450"/>
    <property type="match status" value="1"/>
</dbReference>
<proteinExistence type="inferred from homology"/>
<dbReference type="InterPro" id="IPR002401">
    <property type="entry name" value="Cyt_P450_E_grp-I"/>
</dbReference>
<dbReference type="GO" id="GO:0016705">
    <property type="term" value="F:oxidoreductase activity, acting on paired donors, with incorporation or reduction of molecular oxygen"/>
    <property type="evidence" value="ECO:0007669"/>
    <property type="project" value="InterPro"/>
</dbReference>
<keyword evidence="8" id="KW-1185">Reference proteome</keyword>
<feature type="non-terminal residue" evidence="7">
    <location>
        <position position="258"/>
    </location>
</feature>
<dbReference type="Gene3D" id="1.10.630.10">
    <property type="entry name" value="Cytochrome P450"/>
    <property type="match status" value="1"/>
</dbReference>